<reference evidence="4 5" key="1">
    <citation type="submission" date="2015-09" db="EMBL/GenBank/DDBJ databases">
        <title>Identification and resolution of microdiversity through metagenomic sequencing of parallel consortia.</title>
        <authorList>
            <person name="Nelson W.C."/>
            <person name="Romine M.F."/>
            <person name="Lindemann S.R."/>
        </authorList>
    </citation>
    <scope>NUCLEOTIDE SEQUENCE [LARGE SCALE GENOMIC DNA]</scope>
    <source>
        <strain evidence="4">HL-91</strain>
    </source>
</reference>
<evidence type="ECO:0000313" key="6">
    <source>
        <dbReference type="Proteomes" id="UP000182045"/>
    </source>
</evidence>
<evidence type="ECO:0000313" key="5">
    <source>
        <dbReference type="Proteomes" id="UP000050413"/>
    </source>
</evidence>
<organism evidence="4 5">
    <name type="scientific">Roseibaca calidilacus</name>
    <dbReference type="NCBI Taxonomy" id="1666912"/>
    <lineage>
        <taxon>Bacteria</taxon>
        <taxon>Pseudomonadati</taxon>
        <taxon>Pseudomonadota</taxon>
        <taxon>Alphaproteobacteria</taxon>
        <taxon>Rhodobacterales</taxon>
        <taxon>Paracoccaceae</taxon>
        <taxon>Roseinatronobacter</taxon>
    </lineage>
</organism>
<comment type="caution">
    <text evidence="4">The sequence shown here is derived from an EMBL/GenBank/DDBJ whole genome shotgun (WGS) entry which is preliminary data.</text>
</comment>
<accession>A0A0N8K8W1</accession>
<feature type="region of interest" description="Disordered" evidence="1">
    <location>
        <begin position="102"/>
        <end position="136"/>
    </location>
</feature>
<protein>
    <recommendedName>
        <fullName evidence="7">Secreted protein</fullName>
    </recommendedName>
</protein>
<dbReference type="AlphaFoldDB" id="A0A0N8K8W1"/>
<evidence type="ECO:0000313" key="3">
    <source>
        <dbReference type="EMBL" id="CUX81959.1"/>
    </source>
</evidence>
<evidence type="ECO:0000256" key="1">
    <source>
        <dbReference type="SAM" id="MobiDB-lite"/>
    </source>
</evidence>
<feature type="signal peptide" evidence="2">
    <location>
        <begin position="1"/>
        <end position="24"/>
    </location>
</feature>
<feature type="chain" id="PRO_5010161392" description="Secreted protein" evidence="2">
    <location>
        <begin position="25"/>
        <end position="136"/>
    </location>
</feature>
<keyword evidence="2" id="KW-0732">Signal</keyword>
<gene>
    <name evidence="3" type="ORF">Ga0058931_2080</name>
    <name evidence="4" type="ORF">HLUCCA05_02975</name>
</gene>
<sequence>MMKKSFLAAMALSSSMAVGTAANAQVTIDVTAVQAACATSAAACTAVINQAVAQLRAAGLAPAQLNEAIAAVTGAAISASQSLPPAERAAIAPALTEAASLSTDPEQQAAIQTAAAQIAEEEPTTVTPVAETASPT</sequence>
<feature type="compositionally biased region" description="Low complexity" evidence="1">
    <location>
        <begin position="105"/>
        <end position="136"/>
    </location>
</feature>
<reference evidence="3 6" key="2">
    <citation type="submission" date="2016-01" db="EMBL/GenBank/DDBJ databases">
        <authorList>
            <person name="Varghese N."/>
        </authorList>
    </citation>
    <scope>NUCLEOTIDE SEQUENCE [LARGE SCALE GENOMIC DNA]</scope>
    <source>
        <strain evidence="3 6">HL-91</strain>
    </source>
</reference>
<evidence type="ECO:0008006" key="7">
    <source>
        <dbReference type="Google" id="ProtNLM"/>
    </source>
</evidence>
<dbReference type="STRING" id="1666912.Ga0058931_2080"/>
<evidence type="ECO:0000256" key="2">
    <source>
        <dbReference type="SAM" id="SignalP"/>
    </source>
</evidence>
<evidence type="ECO:0000313" key="4">
    <source>
        <dbReference type="EMBL" id="KPP95641.1"/>
    </source>
</evidence>
<keyword evidence="6" id="KW-1185">Reference proteome</keyword>
<dbReference type="Proteomes" id="UP000182045">
    <property type="component" value="Unassembled WGS sequence"/>
</dbReference>
<dbReference type="EMBL" id="LJSG01000002">
    <property type="protein sequence ID" value="KPP95641.1"/>
    <property type="molecule type" value="Genomic_DNA"/>
</dbReference>
<dbReference type="Proteomes" id="UP000050413">
    <property type="component" value="Unassembled WGS sequence"/>
</dbReference>
<dbReference type="EMBL" id="FBYC01000004">
    <property type="protein sequence ID" value="CUX81959.1"/>
    <property type="molecule type" value="Genomic_DNA"/>
</dbReference>
<proteinExistence type="predicted"/>
<name>A0A0N8K8W1_9RHOB</name>